<dbReference type="EMBL" id="BMJJ01000010">
    <property type="protein sequence ID" value="GGD32930.1"/>
    <property type="molecule type" value="Genomic_DNA"/>
</dbReference>
<comment type="caution">
    <text evidence="1">The sequence shown here is derived from an EMBL/GenBank/DDBJ whole genome shotgun (WGS) entry which is preliminary data.</text>
</comment>
<organism evidence="1 2">
    <name type="scientific">Aureimonas glaciei</name>
    <dbReference type="NCBI Taxonomy" id="1776957"/>
    <lineage>
        <taxon>Bacteria</taxon>
        <taxon>Pseudomonadati</taxon>
        <taxon>Pseudomonadota</taxon>
        <taxon>Alphaproteobacteria</taxon>
        <taxon>Hyphomicrobiales</taxon>
        <taxon>Aurantimonadaceae</taxon>
        <taxon>Aureimonas</taxon>
    </lineage>
</organism>
<evidence type="ECO:0000313" key="1">
    <source>
        <dbReference type="EMBL" id="GGD32930.1"/>
    </source>
</evidence>
<dbReference type="RefSeq" id="WP_188854062.1">
    <property type="nucleotide sequence ID" value="NZ_BMJJ01000010.1"/>
</dbReference>
<keyword evidence="2" id="KW-1185">Reference proteome</keyword>
<reference evidence="1" key="1">
    <citation type="journal article" date="2014" name="Int. J. Syst. Evol. Microbiol.">
        <title>Complete genome sequence of Corynebacterium casei LMG S-19264T (=DSM 44701T), isolated from a smear-ripened cheese.</title>
        <authorList>
            <consortium name="US DOE Joint Genome Institute (JGI-PGF)"/>
            <person name="Walter F."/>
            <person name="Albersmeier A."/>
            <person name="Kalinowski J."/>
            <person name="Ruckert C."/>
        </authorList>
    </citation>
    <scope>NUCLEOTIDE SEQUENCE</scope>
    <source>
        <strain evidence="1">CGMCC 1.15493</strain>
    </source>
</reference>
<dbReference type="InterPro" id="IPR009562">
    <property type="entry name" value="DUF1178"/>
</dbReference>
<dbReference type="PIRSF" id="PIRSF032131">
    <property type="entry name" value="UCP032131"/>
    <property type="match status" value="1"/>
</dbReference>
<accession>A0A916Y6W0</accession>
<dbReference type="Proteomes" id="UP000613160">
    <property type="component" value="Unassembled WGS sequence"/>
</dbReference>
<dbReference type="AlphaFoldDB" id="A0A916Y6W0"/>
<dbReference type="Pfam" id="PF06676">
    <property type="entry name" value="DUF1178"/>
    <property type="match status" value="1"/>
</dbReference>
<reference evidence="1" key="2">
    <citation type="submission" date="2020-09" db="EMBL/GenBank/DDBJ databases">
        <authorList>
            <person name="Sun Q."/>
            <person name="Zhou Y."/>
        </authorList>
    </citation>
    <scope>NUCLEOTIDE SEQUENCE</scope>
    <source>
        <strain evidence="1">CGMCC 1.15493</strain>
    </source>
</reference>
<protein>
    <recommendedName>
        <fullName evidence="3">DUF1178 family protein</fullName>
    </recommendedName>
</protein>
<name>A0A916Y6W0_9HYPH</name>
<gene>
    <name evidence="1" type="ORF">GCM10011335_39910</name>
</gene>
<evidence type="ECO:0000313" key="2">
    <source>
        <dbReference type="Proteomes" id="UP000613160"/>
    </source>
</evidence>
<evidence type="ECO:0008006" key="3">
    <source>
        <dbReference type="Google" id="ProtNLM"/>
    </source>
</evidence>
<proteinExistence type="predicted"/>
<sequence>MITFALRCEPAGHSFDAWFRSSEDFETQNARHLVGCPVCGTTSVDKALMRPAVSGTRRETGPEDAAKMMTALQQMAREARARADYVGPGFAEEARRIHYGETPARQIYGEASPPEVKGLVEEGIAVLPMPPLPEDKN</sequence>